<evidence type="ECO:0000256" key="1">
    <source>
        <dbReference type="ARBA" id="ARBA00023015"/>
    </source>
</evidence>
<dbReference type="AlphaFoldDB" id="A0A848IWU2"/>
<protein>
    <submittedName>
        <fullName evidence="6">Response regulator transcription factor</fullName>
    </submittedName>
</protein>
<dbReference type="PANTHER" id="PTHR44688">
    <property type="entry name" value="DNA-BINDING TRANSCRIPTIONAL ACTIVATOR DEVR_DOSR"/>
    <property type="match status" value="1"/>
</dbReference>
<dbReference type="Proteomes" id="UP000559010">
    <property type="component" value="Unassembled WGS sequence"/>
</dbReference>
<comment type="caution">
    <text evidence="6">The sequence shown here is derived from an EMBL/GenBank/DDBJ whole genome shotgun (WGS) entry which is preliminary data.</text>
</comment>
<feature type="domain" description="HTH luxR-type" evidence="5">
    <location>
        <begin position="41"/>
        <end position="102"/>
    </location>
</feature>
<keyword evidence="4" id="KW-0812">Transmembrane</keyword>
<feature type="transmembrane region" description="Helical" evidence="4">
    <location>
        <begin position="6"/>
        <end position="27"/>
    </location>
</feature>
<evidence type="ECO:0000313" key="6">
    <source>
        <dbReference type="EMBL" id="NMM47638.1"/>
    </source>
</evidence>
<dbReference type="PANTHER" id="PTHR44688:SF16">
    <property type="entry name" value="DNA-BINDING TRANSCRIPTIONAL ACTIVATOR DEVR_DOSR"/>
    <property type="match status" value="1"/>
</dbReference>
<keyword evidence="4" id="KW-1133">Transmembrane helix</keyword>
<keyword evidence="4" id="KW-0472">Membrane</keyword>
<dbReference type="PROSITE" id="PS50043">
    <property type="entry name" value="HTH_LUXR_2"/>
    <property type="match status" value="1"/>
</dbReference>
<accession>A0A848IWU2</accession>
<dbReference type="EMBL" id="JABBNU010000002">
    <property type="protein sequence ID" value="NMM47638.1"/>
    <property type="molecule type" value="Genomic_DNA"/>
</dbReference>
<dbReference type="SMART" id="SM00421">
    <property type="entry name" value="HTH_LUXR"/>
    <property type="match status" value="1"/>
</dbReference>
<gene>
    <name evidence="6" type="ORF">HH304_04445</name>
</gene>
<keyword evidence="3" id="KW-0804">Transcription</keyword>
<sequence>MAFFKKLSYALGFLCLLFLGGIVFLIIKLKHTRTLQQTPIDFSLTSQEEKVAELMIDNKSNKEIASELFISLNTVKTHIRNLYAKLEVSNRTEFMEKFKNHPRD</sequence>
<dbReference type="Pfam" id="PF00196">
    <property type="entry name" value="GerE"/>
    <property type="match status" value="1"/>
</dbReference>
<evidence type="ECO:0000256" key="4">
    <source>
        <dbReference type="SAM" id="Phobius"/>
    </source>
</evidence>
<evidence type="ECO:0000313" key="7">
    <source>
        <dbReference type="Proteomes" id="UP000559010"/>
    </source>
</evidence>
<keyword evidence="2" id="KW-0238">DNA-binding</keyword>
<reference evidence="6 7" key="1">
    <citation type="submission" date="2020-04" db="EMBL/GenBank/DDBJ databases">
        <title>Flammeovirgaceae bacterium KN852 isolated from deep sea.</title>
        <authorList>
            <person name="Zhang D.-C."/>
        </authorList>
    </citation>
    <scope>NUCLEOTIDE SEQUENCE [LARGE SCALE GENOMIC DNA]</scope>
    <source>
        <strain evidence="6 7">KN852</strain>
    </source>
</reference>
<organism evidence="6 7">
    <name type="scientific">Marinigracilibium pacificum</name>
    <dbReference type="NCBI Taxonomy" id="2729599"/>
    <lineage>
        <taxon>Bacteria</taxon>
        <taxon>Pseudomonadati</taxon>
        <taxon>Bacteroidota</taxon>
        <taxon>Cytophagia</taxon>
        <taxon>Cytophagales</taxon>
        <taxon>Flammeovirgaceae</taxon>
        <taxon>Marinigracilibium</taxon>
    </lineage>
</organism>
<dbReference type="GO" id="GO:0003677">
    <property type="term" value="F:DNA binding"/>
    <property type="evidence" value="ECO:0007669"/>
    <property type="project" value="UniProtKB-KW"/>
</dbReference>
<dbReference type="GO" id="GO:0006355">
    <property type="term" value="P:regulation of DNA-templated transcription"/>
    <property type="evidence" value="ECO:0007669"/>
    <property type="project" value="InterPro"/>
</dbReference>
<dbReference type="InterPro" id="IPR016032">
    <property type="entry name" value="Sig_transdc_resp-reg_C-effctor"/>
</dbReference>
<name>A0A848IWU2_9BACT</name>
<keyword evidence="7" id="KW-1185">Reference proteome</keyword>
<dbReference type="CDD" id="cd06170">
    <property type="entry name" value="LuxR_C_like"/>
    <property type="match status" value="1"/>
</dbReference>
<dbReference type="PRINTS" id="PR00038">
    <property type="entry name" value="HTHLUXR"/>
</dbReference>
<dbReference type="Gene3D" id="1.10.10.10">
    <property type="entry name" value="Winged helix-like DNA-binding domain superfamily/Winged helix DNA-binding domain"/>
    <property type="match status" value="1"/>
</dbReference>
<dbReference type="SUPFAM" id="SSF46894">
    <property type="entry name" value="C-terminal effector domain of the bipartite response regulators"/>
    <property type="match status" value="1"/>
</dbReference>
<dbReference type="InterPro" id="IPR036388">
    <property type="entry name" value="WH-like_DNA-bd_sf"/>
</dbReference>
<evidence type="ECO:0000256" key="2">
    <source>
        <dbReference type="ARBA" id="ARBA00023125"/>
    </source>
</evidence>
<evidence type="ECO:0000259" key="5">
    <source>
        <dbReference type="PROSITE" id="PS50043"/>
    </source>
</evidence>
<evidence type="ECO:0000256" key="3">
    <source>
        <dbReference type="ARBA" id="ARBA00023163"/>
    </source>
</evidence>
<keyword evidence="1" id="KW-0805">Transcription regulation</keyword>
<proteinExistence type="predicted"/>
<dbReference type="InterPro" id="IPR000792">
    <property type="entry name" value="Tscrpt_reg_LuxR_C"/>
</dbReference>